<dbReference type="HAMAP" id="MF_00102">
    <property type="entry name" value="DapB"/>
    <property type="match status" value="1"/>
</dbReference>
<dbReference type="AlphaFoldDB" id="A0A6J6PM66"/>
<dbReference type="GO" id="GO:0008839">
    <property type="term" value="F:4-hydroxy-tetrahydrodipicolinate reductase"/>
    <property type="evidence" value="ECO:0007669"/>
    <property type="project" value="UniProtKB-EC"/>
</dbReference>
<evidence type="ECO:0000256" key="9">
    <source>
        <dbReference type="ARBA" id="ARBA00037922"/>
    </source>
</evidence>
<keyword evidence="6" id="KW-0560">Oxidoreductase</keyword>
<evidence type="ECO:0000313" key="16">
    <source>
        <dbReference type="EMBL" id="CAB4892121.1"/>
    </source>
</evidence>
<evidence type="ECO:0000256" key="7">
    <source>
        <dbReference type="ARBA" id="ARBA00023027"/>
    </source>
</evidence>
<dbReference type="Gene3D" id="3.30.360.10">
    <property type="entry name" value="Dihydrodipicolinate Reductase, domain 2"/>
    <property type="match status" value="1"/>
</dbReference>
<dbReference type="InterPro" id="IPR022663">
    <property type="entry name" value="DapB_C"/>
</dbReference>
<evidence type="ECO:0000256" key="8">
    <source>
        <dbReference type="ARBA" id="ARBA00023154"/>
    </source>
</evidence>
<protein>
    <recommendedName>
        <fullName evidence="10">4-hydroxy-tetrahydrodipicolinate reductase</fullName>
        <ecNumber evidence="10">1.17.1.8</ecNumber>
    </recommendedName>
</protein>
<keyword evidence="3" id="KW-0028">Amino-acid biosynthesis</keyword>
<evidence type="ECO:0000256" key="5">
    <source>
        <dbReference type="ARBA" id="ARBA00022915"/>
    </source>
</evidence>
<dbReference type="PIRSF" id="PIRSF000161">
    <property type="entry name" value="DHPR"/>
    <property type="match status" value="1"/>
</dbReference>
<evidence type="ECO:0000256" key="3">
    <source>
        <dbReference type="ARBA" id="ARBA00022605"/>
    </source>
</evidence>
<feature type="domain" description="Dihydrodipicolinate reductase N-terminal" evidence="13">
    <location>
        <begin position="2"/>
        <end position="105"/>
    </location>
</feature>
<evidence type="ECO:0000256" key="4">
    <source>
        <dbReference type="ARBA" id="ARBA00022857"/>
    </source>
</evidence>
<evidence type="ECO:0000259" key="13">
    <source>
        <dbReference type="Pfam" id="PF01113"/>
    </source>
</evidence>
<dbReference type="CDD" id="cd02274">
    <property type="entry name" value="DHDPR_N"/>
    <property type="match status" value="1"/>
</dbReference>
<dbReference type="Pfam" id="PF05173">
    <property type="entry name" value="DapB_C"/>
    <property type="match status" value="1"/>
</dbReference>
<dbReference type="Pfam" id="PF01113">
    <property type="entry name" value="DapB_N"/>
    <property type="match status" value="1"/>
</dbReference>
<keyword evidence="2" id="KW-0963">Cytoplasm</keyword>
<comment type="similarity">
    <text evidence="1">Belongs to the DapB family.</text>
</comment>
<evidence type="ECO:0000256" key="1">
    <source>
        <dbReference type="ARBA" id="ARBA00006642"/>
    </source>
</evidence>
<evidence type="ECO:0000313" key="15">
    <source>
        <dbReference type="EMBL" id="CAB4699689.1"/>
    </source>
</evidence>
<evidence type="ECO:0000256" key="6">
    <source>
        <dbReference type="ARBA" id="ARBA00023002"/>
    </source>
</evidence>
<comment type="pathway">
    <text evidence="9">Amino-acid biosynthesis; L-lysine biosynthesis via DAP pathway; (S)-tetrahydrodipicolinate from L-aspartate: step 4/4.</text>
</comment>
<dbReference type="InterPro" id="IPR022664">
    <property type="entry name" value="DapB_N_CS"/>
</dbReference>
<dbReference type="GO" id="GO:0009089">
    <property type="term" value="P:lysine biosynthetic process via diaminopimelate"/>
    <property type="evidence" value="ECO:0007669"/>
    <property type="project" value="InterPro"/>
</dbReference>
<dbReference type="EC" id="1.17.1.8" evidence="10"/>
<feature type="domain" description="Dihydrodipicolinate reductase C-terminal" evidence="14">
    <location>
        <begin position="108"/>
        <end position="244"/>
    </location>
</feature>
<gene>
    <name evidence="15" type="ORF">UFOPK2593_00563</name>
    <name evidence="16" type="ORF">UFOPK3492_00434</name>
</gene>
<keyword evidence="5" id="KW-0220">Diaminopimelate biosynthesis</keyword>
<evidence type="ECO:0000256" key="12">
    <source>
        <dbReference type="ARBA" id="ARBA00049396"/>
    </source>
</evidence>
<dbReference type="Gene3D" id="3.40.50.720">
    <property type="entry name" value="NAD(P)-binding Rossmann-like Domain"/>
    <property type="match status" value="1"/>
</dbReference>
<evidence type="ECO:0000256" key="10">
    <source>
        <dbReference type="ARBA" id="ARBA00038983"/>
    </source>
</evidence>
<comment type="catalytic activity">
    <reaction evidence="12">
        <text>(S)-2,3,4,5-tetrahydrodipicolinate + NAD(+) + H2O = (2S,4S)-4-hydroxy-2,3,4,5-tetrahydrodipicolinate + NADH + H(+)</text>
        <dbReference type="Rhea" id="RHEA:35323"/>
        <dbReference type="ChEBI" id="CHEBI:15377"/>
        <dbReference type="ChEBI" id="CHEBI:15378"/>
        <dbReference type="ChEBI" id="CHEBI:16845"/>
        <dbReference type="ChEBI" id="CHEBI:57540"/>
        <dbReference type="ChEBI" id="CHEBI:57945"/>
        <dbReference type="ChEBI" id="CHEBI:67139"/>
        <dbReference type="EC" id="1.17.1.8"/>
    </reaction>
</comment>
<dbReference type="InterPro" id="IPR023940">
    <property type="entry name" value="DHDPR_bac"/>
</dbReference>
<reference evidence="15" key="1">
    <citation type="submission" date="2020-05" db="EMBL/GenBank/DDBJ databases">
        <authorList>
            <person name="Chiriac C."/>
            <person name="Salcher M."/>
            <person name="Ghai R."/>
            <person name="Kavagutti S V."/>
        </authorList>
    </citation>
    <scope>NUCLEOTIDE SEQUENCE</scope>
</reference>
<dbReference type="InterPro" id="IPR036291">
    <property type="entry name" value="NAD(P)-bd_dom_sf"/>
</dbReference>
<evidence type="ECO:0000256" key="11">
    <source>
        <dbReference type="ARBA" id="ARBA00049080"/>
    </source>
</evidence>
<dbReference type="NCBIfam" id="TIGR00036">
    <property type="entry name" value="dapB"/>
    <property type="match status" value="1"/>
</dbReference>
<dbReference type="PANTHER" id="PTHR20836">
    <property type="entry name" value="DIHYDRODIPICOLINATE REDUCTASE"/>
    <property type="match status" value="1"/>
</dbReference>
<dbReference type="GO" id="GO:0019877">
    <property type="term" value="P:diaminopimelate biosynthetic process"/>
    <property type="evidence" value="ECO:0007669"/>
    <property type="project" value="UniProtKB-KW"/>
</dbReference>
<proteinExistence type="inferred from homology"/>
<dbReference type="PROSITE" id="PS01298">
    <property type="entry name" value="DAPB"/>
    <property type="match status" value="1"/>
</dbReference>
<evidence type="ECO:0000259" key="14">
    <source>
        <dbReference type="Pfam" id="PF05173"/>
    </source>
</evidence>
<dbReference type="EMBL" id="CAEZXW010000025">
    <property type="protein sequence ID" value="CAB4699689.1"/>
    <property type="molecule type" value="Genomic_DNA"/>
</dbReference>
<dbReference type="PANTHER" id="PTHR20836:SF0">
    <property type="entry name" value="4-HYDROXY-TETRAHYDRODIPICOLINATE REDUCTASE 1, CHLOROPLASTIC-RELATED"/>
    <property type="match status" value="1"/>
</dbReference>
<dbReference type="GO" id="GO:0005829">
    <property type="term" value="C:cytosol"/>
    <property type="evidence" value="ECO:0007669"/>
    <property type="project" value="TreeGrafter"/>
</dbReference>
<organism evidence="15">
    <name type="scientific">freshwater metagenome</name>
    <dbReference type="NCBI Taxonomy" id="449393"/>
    <lineage>
        <taxon>unclassified sequences</taxon>
        <taxon>metagenomes</taxon>
        <taxon>ecological metagenomes</taxon>
    </lineage>
</organism>
<dbReference type="SUPFAM" id="SSF55347">
    <property type="entry name" value="Glyceraldehyde-3-phosphate dehydrogenase-like, C-terminal domain"/>
    <property type="match status" value="1"/>
</dbReference>
<dbReference type="EMBL" id="CAFBMD010000020">
    <property type="protein sequence ID" value="CAB4892121.1"/>
    <property type="molecule type" value="Genomic_DNA"/>
</dbReference>
<evidence type="ECO:0000256" key="2">
    <source>
        <dbReference type="ARBA" id="ARBA00022490"/>
    </source>
</evidence>
<dbReference type="InterPro" id="IPR000846">
    <property type="entry name" value="DapB_N"/>
</dbReference>
<name>A0A6J6PM66_9ZZZZ</name>
<dbReference type="FunFam" id="3.30.360.10:FF:000009">
    <property type="entry name" value="4-hydroxy-tetrahydrodipicolinate reductase"/>
    <property type="match status" value="1"/>
</dbReference>
<keyword evidence="7" id="KW-0520">NAD</keyword>
<sequence length="246" mass="25789">MIRVGVLGAKGRMGSEVVRAVTDADDMEVVAALDLGDSLDALTSAQAEVVVDFTHPDAVMANLKFLIAHDIHGVVGTTGFDDARLSELRTWLASSKSGVIVAPNFGLGAVLMMRFAESAARFFESVEIVELHHPNKADAPSGTATHTAQRIAVARKEAGLGPQPDATSSGLAGARGADVDGVPVHSVRLRGLVAHQEVIFGDPGEIFTIRHDSLDRSGFMPGVVLAVRNIGTHPGLTLGLESFLNL</sequence>
<dbReference type="SUPFAM" id="SSF51735">
    <property type="entry name" value="NAD(P)-binding Rossmann-fold domains"/>
    <property type="match status" value="1"/>
</dbReference>
<keyword evidence="8" id="KW-0457">Lysine biosynthesis</keyword>
<accession>A0A6J6PM66</accession>
<comment type="catalytic activity">
    <reaction evidence="11">
        <text>(S)-2,3,4,5-tetrahydrodipicolinate + NADP(+) + H2O = (2S,4S)-4-hydroxy-2,3,4,5-tetrahydrodipicolinate + NADPH + H(+)</text>
        <dbReference type="Rhea" id="RHEA:35331"/>
        <dbReference type="ChEBI" id="CHEBI:15377"/>
        <dbReference type="ChEBI" id="CHEBI:15378"/>
        <dbReference type="ChEBI" id="CHEBI:16845"/>
        <dbReference type="ChEBI" id="CHEBI:57783"/>
        <dbReference type="ChEBI" id="CHEBI:58349"/>
        <dbReference type="ChEBI" id="CHEBI:67139"/>
        <dbReference type="EC" id="1.17.1.8"/>
    </reaction>
</comment>
<keyword evidence="4" id="KW-0521">NADP</keyword>